<dbReference type="GeneID" id="17037093"/>
<dbReference type="Pfam" id="PF10262">
    <property type="entry name" value="Rdx"/>
    <property type="match status" value="1"/>
</dbReference>
<dbReference type="EMBL" id="AGSI01000020">
    <property type="protein sequence ID" value="EIE19163.1"/>
    <property type="molecule type" value="Genomic_DNA"/>
</dbReference>
<evidence type="ECO:0000313" key="2">
    <source>
        <dbReference type="EMBL" id="EIE19163.1"/>
    </source>
</evidence>
<keyword evidence="3" id="KW-1185">Reference proteome</keyword>
<dbReference type="InterPro" id="IPR011893">
    <property type="entry name" value="Selenoprotein_Rdx-typ"/>
</dbReference>
<keyword evidence="1" id="KW-0676">Redox-active center</keyword>
<accession>I0YL94</accession>
<dbReference type="OrthoDB" id="60822at2759"/>
<organism evidence="2 3">
    <name type="scientific">Coccomyxa subellipsoidea (strain C-169)</name>
    <name type="common">Green microalga</name>
    <dbReference type="NCBI Taxonomy" id="574566"/>
    <lineage>
        <taxon>Eukaryota</taxon>
        <taxon>Viridiplantae</taxon>
        <taxon>Chlorophyta</taxon>
        <taxon>core chlorophytes</taxon>
        <taxon>Trebouxiophyceae</taxon>
        <taxon>Trebouxiophyceae incertae sedis</taxon>
        <taxon>Coccomyxaceae</taxon>
        <taxon>Coccomyxa</taxon>
        <taxon>Coccomyxa subellipsoidea</taxon>
    </lineage>
</organism>
<dbReference type="AlphaFoldDB" id="I0YL94"/>
<protein>
    <submittedName>
        <fullName evidence="2">Uncharacterized protein</fullName>
    </submittedName>
</protein>
<evidence type="ECO:0000256" key="1">
    <source>
        <dbReference type="ARBA" id="ARBA00023284"/>
    </source>
</evidence>
<dbReference type="RefSeq" id="XP_005643707.1">
    <property type="nucleotide sequence ID" value="XM_005643650.1"/>
</dbReference>
<proteinExistence type="predicted"/>
<dbReference type="Proteomes" id="UP000007264">
    <property type="component" value="Unassembled WGS sequence"/>
</dbReference>
<comment type="caution">
    <text evidence="2">The sequence shown here is derived from an EMBL/GenBank/DDBJ whole genome shotgun (WGS) entry which is preliminary data.</text>
</comment>
<gene>
    <name evidence="2" type="ORF">COCSUDRAFT_67991</name>
</gene>
<reference evidence="2 3" key="1">
    <citation type="journal article" date="2012" name="Genome Biol.">
        <title>The genome of the polar eukaryotic microalga coccomyxa subellipsoidea reveals traits of cold adaptation.</title>
        <authorList>
            <person name="Blanc G."/>
            <person name="Agarkova I."/>
            <person name="Grimwood J."/>
            <person name="Kuo A."/>
            <person name="Brueggeman A."/>
            <person name="Dunigan D."/>
            <person name="Gurnon J."/>
            <person name="Ladunga I."/>
            <person name="Lindquist E."/>
            <person name="Lucas S."/>
            <person name="Pangilinan J."/>
            <person name="Proschold T."/>
            <person name="Salamov A."/>
            <person name="Schmutz J."/>
            <person name="Weeks D."/>
            <person name="Yamada T."/>
            <person name="Claverie J.M."/>
            <person name="Grigoriev I."/>
            <person name="Van Etten J."/>
            <person name="Lomsadze A."/>
            <person name="Borodovsky M."/>
        </authorList>
    </citation>
    <scope>NUCLEOTIDE SEQUENCE [LARGE SCALE GENOMIC DNA]</scope>
    <source>
        <strain evidence="2 3">C-169</strain>
    </source>
</reference>
<name>I0YL94_COCSC</name>
<dbReference type="KEGG" id="csl:COCSUDRAFT_67991"/>
<sequence length="88" mass="9568">MSSESEVIVEYNPADVDRFIEIADAIEERYPSLMVDGQEIEGDTADGDLTFEVKAQDGHSLFSARQTKRFPDSAEILDAIAAAGVSES</sequence>
<evidence type="ECO:0000313" key="3">
    <source>
        <dbReference type="Proteomes" id="UP000007264"/>
    </source>
</evidence>
<dbReference type="Gene3D" id="3.40.30.10">
    <property type="entry name" value="Glutaredoxin"/>
    <property type="match status" value="1"/>
</dbReference>